<accession>A0A429YZQ5</accession>
<keyword evidence="3" id="KW-0812">Transmembrane</keyword>
<dbReference type="InterPro" id="IPR027283">
    <property type="entry name" value="YerD"/>
</dbReference>
<dbReference type="EMBL" id="RWKW01000030">
    <property type="protein sequence ID" value="RST86936.1"/>
    <property type="molecule type" value="Genomic_DNA"/>
</dbReference>
<dbReference type="PANTHER" id="PTHR43819:SF1">
    <property type="entry name" value="ARCHAEAL-TYPE GLUTAMATE SYNTHASE [NADPH]"/>
    <property type="match status" value="1"/>
</dbReference>
<organism evidence="5 6">
    <name type="scientific">Aquibium carbonis</name>
    <dbReference type="NCBI Taxonomy" id="2495581"/>
    <lineage>
        <taxon>Bacteria</taxon>
        <taxon>Pseudomonadati</taxon>
        <taxon>Pseudomonadota</taxon>
        <taxon>Alphaproteobacteria</taxon>
        <taxon>Hyphomicrobiales</taxon>
        <taxon>Phyllobacteriaceae</taxon>
        <taxon>Aquibium</taxon>
    </lineage>
</organism>
<proteinExistence type="inferred from homology"/>
<protein>
    <submittedName>
        <fullName evidence="5">FMN-binding glutamate synthase family protein</fullName>
    </submittedName>
</protein>
<dbReference type="Gene3D" id="3.20.20.70">
    <property type="entry name" value="Aldolase class I"/>
    <property type="match status" value="1"/>
</dbReference>
<dbReference type="GO" id="GO:0015930">
    <property type="term" value="F:glutamate synthase activity"/>
    <property type="evidence" value="ECO:0007669"/>
    <property type="project" value="InterPro"/>
</dbReference>
<feature type="domain" description="Glutamate synthase" evidence="4">
    <location>
        <begin position="157"/>
        <end position="472"/>
    </location>
</feature>
<gene>
    <name evidence="5" type="ORF">EJC49_08465</name>
</gene>
<keyword evidence="3" id="KW-0472">Membrane</keyword>
<sequence>MNLSRYLPFASVLLLTAVLLLAGHLGSPRFWWPLVLLVPLAGVGIWNLAQPTHSIMRLYPLSAHVRWFFEWLRPYMREYLLDSDHEGRPFTHSQRRLVYQRSKDIEGVKSFGADVDMYEPGFEWINHSLHAVDDSPRDHRVLVGGADCQRPYEASVLNISAMSFGSLSGRAIEALNLGAKLGNFYHDTGEGGISRHHHSHGGDLVWEIGTGYFGCRTRDGRFDAAAFADRAAHDQVRMIEIKLSQGAKPGKGGMLPGSKVSREIAEARGVDMGRDVLSPARHSAFSTPLEMMEWIAELRRLSGGKPVGFKLCIGHRWEFLGLVKAMLQTGTTPDFIVVDGAEGGTGAAPAELSNHVGTPLREALIFTQNALVGTGLRDRVRVAAAGKIFDGHTMAASLSLGADWCNSGRAFMFALGCVQTKKCQTDRCPTGVATQDRLRQSGLVVSDKGPRVANFHRNTVAALSQYVAAAGLRSPSELRPHHLRIRVGETEVHSADRVYEFLEPGALIDAPEDTPYDRWWAMADASSFLPRS</sequence>
<dbReference type="AlphaFoldDB" id="A0A429YZQ5"/>
<evidence type="ECO:0000256" key="2">
    <source>
        <dbReference type="PIRNR" id="PIRNR006429"/>
    </source>
</evidence>
<keyword evidence="3" id="KW-1133">Transmembrane helix</keyword>
<keyword evidence="6" id="KW-1185">Reference proteome</keyword>
<evidence type="ECO:0000313" key="5">
    <source>
        <dbReference type="EMBL" id="RST86936.1"/>
    </source>
</evidence>
<evidence type="ECO:0000259" key="4">
    <source>
        <dbReference type="Pfam" id="PF01645"/>
    </source>
</evidence>
<dbReference type="GO" id="GO:0006537">
    <property type="term" value="P:glutamate biosynthetic process"/>
    <property type="evidence" value="ECO:0007669"/>
    <property type="project" value="InterPro"/>
</dbReference>
<dbReference type="OrthoDB" id="9795032at2"/>
<evidence type="ECO:0000256" key="1">
    <source>
        <dbReference type="ARBA" id="ARBA00009716"/>
    </source>
</evidence>
<comment type="similarity">
    <text evidence="1 2">Belongs to the glutamate synthase family.</text>
</comment>
<dbReference type="PIRSF" id="PIRSF500060">
    <property type="entry name" value="UCP500060"/>
    <property type="match status" value="1"/>
</dbReference>
<reference evidence="5 6" key="1">
    <citation type="submission" date="2018-12" db="EMBL/GenBank/DDBJ databases">
        <title>Mesorhizobium carbonis sp. nov., isolated from coal mine water.</title>
        <authorList>
            <person name="Xin W."/>
            <person name="Xu Z."/>
            <person name="Xiang F."/>
            <person name="Zhang J."/>
            <person name="Xi L."/>
            <person name="Liu J."/>
        </authorList>
    </citation>
    <scope>NUCLEOTIDE SEQUENCE [LARGE SCALE GENOMIC DNA]</scope>
    <source>
        <strain evidence="5 6">B2.3</strain>
    </source>
</reference>
<dbReference type="CDD" id="cd02808">
    <property type="entry name" value="GltS_FMN"/>
    <property type="match status" value="1"/>
</dbReference>
<dbReference type="Proteomes" id="UP000278398">
    <property type="component" value="Unassembled WGS sequence"/>
</dbReference>
<dbReference type="InterPro" id="IPR002932">
    <property type="entry name" value="Glu_synthdom"/>
</dbReference>
<dbReference type="PIRSF" id="PIRSF006429">
    <property type="entry name" value="GOGAT_lg_2"/>
    <property type="match status" value="1"/>
</dbReference>
<dbReference type="SUPFAM" id="SSF51395">
    <property type="entry name" value="FMN-linked oxidoreductases"/>
    <property type="match status" value="1"/>
</dbReference>
<dbReference type="InterPro" id="IPR024188">
    <property type="entry name" value="GltB"/>
</dbReference>
<dbReference type="PANTHER" id="PTHR43819">
    <property type="entry name" value="ARCHAEAL-TYPE GLUTAMATE SYNTHASE [NADPH]"/>
    <property type="match status" value="1"/>
</dbReference>
<feature type="transmembrane region" description="Helical" evidence="3">
    <location>
        <begin position="30"/>
        <end position="49"/>
    </location>
</feature>
<evidence type="ECO:0000256" key="3">
    <source>
        <dbReference type="SAM" id="Phobius"/>
    </source>
</evidence>
<comment type="caution">
    <text evidence="5">The sequence shown here is derived from an EMBL/GenBank/DDBJ whole genome shotgun (WGS) entry which is preliminary data.</text>
</comment>
<feature type="transmembrane region" description="Helical" evidence="3">
    <location>
        <begin position="6"/>
        <end position="23"/>
    </location>
</feature>
<name>A0A429YZQ5_9HYPH</name>
<dbReference type="InterPro" id="IPR013785">
    <property type="entry name" value="Aldolase_TIM"/>
</dbReference>
<evidence type="ECO:0000313" key="6">
    <source>
        <dbReference type="Proteomes" id="UP000278398"/>
    </source>
</evidence>
<dbReference type="Pfam" id="PF01645">
    <property type="entry name" value="Glu_synthase"/>
    <property type="match status" value="1"/>
</dbReference>